<keyword evidence="1" id="KW-0812">Transmembrane</keyword>
<evidence type="ECO:0000313" key="4">
    <source>
        <dbReference type="Proteomes" id="UP000094197"/>
    </source>
</evidence>
<dbReference type="OrthoDB" id="340531at2"/>
<name>A0A1D7UXS2_9LEPT</name>
<dbReference type="AlphaFoldDB" id="A0A1D7UXS2"/>
<organism evidence="3 4">
    <name type="scientific">Leptospira tipperaryensis</name>
    <dbReference type="NCBI Taxonomy" id="2564040"/>
    <lineage>
        <taxon>Bacteria</taxon>
        <taxon>Pseudomonadati</taxon>
        <taxon>Spirochaetota</taxon>
        <taxon>Spirochaetia</taxon>
        <taxon>Leptospirales</taxon>
        <taxon>Leptospiraceae</taxon>
        <taxon>Leptospira</taxon>
    </lineage>
</organism>
<dbReference type="Proteomes" id="UP000094197">
    <property type="component" value="Chromosome 1"/>
</dbReference>
<dbReference type="KEGG" id="laj:A0128_11305"/>
<dbReference type="InterPro" id="IPR006860">
    <property type="entry name" value="FecR"/>
</dbReference>
<protein>
    <submittedName>
        <fullName evidence="3">Iron dicitrate transport regulator FecR</fullName>
    </submittedName>
</protein>
<dbReference type="EMBL" id="CP015217">
    <property type="protein sequence ID" value="AOP34384.1"/>
    <property type="molecule type" value="Genomic_DNA"/>
</dbReference>
<dbReference type="Pfam" id="PF04773">
    <property type="entry name" value="FecR"/>
    <property type="match status" value="1"/>
</dbReference>
<accession>A0A1D7UXS2</accession>
<feature type="transmembrane region" description="Helical" evidence="1">
    <location>
        <begin position="9"/>
        <end position="31"/>
    </location>
</feature>
<dbReference type="Gene3D" id="2.60.40.10">
    <property type="entry name" value="Immunoglobulins"/>
    <property type="match status" value="3"/>
</dbReference>
<sequence>MRYLTEGKYVVSFLTGLIVLFSILLYLHLYYGKKTGNNPEIGTIIFKNKKAQRKFDSEVVWEEIETSMKVRNRDTVRTDDGAEAVLVLNDGTEIKLDQKSMIFLDFSEKNLSINFAYGSVSANKDSGTALMIKSGSETVEVNKGDLKLSKSEDQALNLEVSKGNAKVISGNQESNVTNNQALEVKNGKTAIRSLSIALNSPAERKFFQADSNLLPVAFSWNKVESVKDYTLEISNHPSFSKNVIRTKAGGASAIKSLEKGTFFWRITAINPTTQKPEYSETRSLTILGGLKPSLFTPARSEEFRFTNSLPSVVIQWTPVDFTKSYILEIAKDKGFSDVILNQEVNGSLYRWDKTKEGTFFARVTPRPSVNELKANVSESVGFSIKKLEKPEPPSLKRPADQEEISLRKISKEGALFVWSASTESNDYTLEIANDSDFKNLVFSKKTNTTSLTSAPIANAGAYFWRIKASAKDGESILSASRQFKVAALENLDLLFPSNQQELGHPSNHKLTFRWQRPEPSGVYRLEVAKNSEFTTGLLRETFRASSGTVNLPAPGEYFWRVSLLSGQGENLLTSKTQSFKTSDNAPFLSQNSPATEEIIDISNRESIDFRWESEGNSDAVFLEIFEVRAKGNKSIWKREIKSDSYSFKDFSILEEGKFQWRISAQYKDKNGAIKYTIPVSRNFEIKLSKTIRPPEILTPKEIYVE</sequence>
<proteinExistence type="predicted"/>
<evidence type="ECO:0000313" key="3">
    <source>
        <dbReference type="EMBL" id="AOP34384.1"/>
    </source>
</evidence>
<dbReference type="RefSeq" id="WP_069607611.1">
    <property type="nucleotide sequence ID" value="NZ_CP015217.1"/>
</dbReference>
<evidence type="ECO:0000256" key="1">
    <source>
        <dbReference type="SAM" id="Phobius"/>
    </source>
</evidence>
<keyword evidence="1" id="KW-0472">Membrane</keyword>
<evidence type="ECO:0000259" key="2">
    <source>
        <dbReference type="Pfam" id="PF04773"/>
    </source>
</evidence>
<keyword evidence="4" id="KW-1185">Reference proteome</keyword>
<dbReference type="InterPro" id="IPR013783">
    <property type="entry name" value="Ig-like_fold"/>
</dbReference>
<keyword evidence="1" id="KW-1133">Transmembrane helix</keyword>
<gene>
    <name evidence="3" type="ORF">A0128_11305</name>
</gene>
<feature type="domain" description="FecR protein" evidence="2">
    <location>
        <begin position="74"/>
        <end position="165"/>
    </location>
</feature>
<reference evidence="3 4" key="1">
    <citation type="submission" date="2016-04" db="EMBL/GenBank/DDBJ databases">
        <title>Complete genome seqeunce of Leptospira alstonii serovar Room22.</title>
        <authorList>
            <person name="Nally J.E."/>
            <person name="Bayles D.O."/>
            <person name="Hurley D."/>
            <person name="Fanning S."/>
            <person name="McMahon B.J."/>
            <person name="Arent Z."/>
        </authorList>
    </citation>
    <scope>NUCLEOTIDE SEQUENCE [LARGE SCALE GENOMIC DNA]</scope>
    <source>
        <strain evidence="3 4">GWTS #1</strain>
    </source>
</reference>